<dbReference type="AlphaFoldDB" id="A0A644Y0Y7"/>
<dbReference type="EMBL" id="VSSQ01003753">
    <property type="protein sequence ID" value="MPM22180.1"/>
    <property type="molecule type" value="Genomic_DNA"/>
</dbReference>
<comment type="caution">
    <text evidence="1">The sequence shown here is derived from an EMBL/GenBank/DDBJ whole genome shotgun (WGS) entry which is preliminary data.</text>
</comment>
<name>A0A644Y0Y7_9ZZZZ</name>
<accession>A0A644Y0Y7</accession>
<protein>
    <submittedName>
        <fullName evidence="1">Uncharacterized protein</fullName>
    </submittedName>
</protein>
<proteinExistence type="predicted"/>
<sequence length="353" mass="41595">MLEINRILIQLNKAVDAANSEFPQEKGIAVILFDNLIELQLLNRAKTLFSFDVTNCYNGNRKFNFKTRLLNNYDLLLKFSKNNGIINIKDFDILKYVHSIRNSVYHQGKLNSLTLDLAILIYYDLINRYILKWGSSNVLVCITSSPGYEKINFGQNLEESNAFTDYRNYFNNATCHILSKLNIRSQLNEKVQNILYKQIEKIKTSIEFINTRSKNINFYCVLGKYWYLNDEFLNFHKAGRKPKNLNSILLLYEFLREKKEYLDDIEDLKKRQTEGKKLLRKYRSHKKGKYSCWTDIKKIEKQIVNLILFEPNALLNKLIEIENKIANFYTDLDNASSDLDGYIQQSFDFVRGK</sequence>
<evidence type="ECO:0000313" key="1">
    <source>
        <dbReference type="EMBL" id="MPM22180.1"/>
    </source>
</evidence>
<gene>
    <name evidence="1" type="ORF">SDC9_68631</name>
</gene>
<reference evidence="1" key="1">
    <citation type="submission" date="2019-08" db="EMBL/GenBank/DDBJ databases">
        <authorList>
            <person name="Kucharzyk K."/>
            <person name="Murdoch R.W."/>
            <person name="Higgins S."/>
            <person name="Loffler F."/>
        </authorList>
    </citation>
    <scope>NUCLEOTIDE SEQUENCE</scope>
</reference>
<organism evidence="1">
    <name type="scientific">bioreactor metagenome</name>
    <dbReference type="NCBI Taxonomy" id="1076179"/>
    <lineage>
        <taxon>unclassified sequences</taxon>
        <taxon>metagenomes</taxon>
        <taxon>ecological metagenomes</taxon>
    </lineage>
</organism>